<feature type="compositionally biased region" description="Basic and acidic residues" evidence="3">
    <location>
        <begin position="2275"/>
        <end position="2298"/>
    </location>
</feature>
<evidence type="ECO:0000259" key="7">
    <source>
        <dbReference type="PROSITE" id="PS50811"/>
    </source>
</evidence>
<feature type="compositionally biased region" description="Polar residues" evidence="3">
    <location>
        <begin position="2314"/>
        <end position="2324"/>
    </location>
</feature>
<dbReference type="Proteomes" id="UP001189429">
    <property type="component" value="Unassembled WGS sequence"/>
</dbReference>
<feature type="region of interest" description="Disordered" evidence="3">
    <location>
        <begin position="499"/>
        <end position="583"/>
    </location>
</feature>
<dbReference type="EMBL" id="CAUYUJ010021279">
    <property type="protein sequence ID" value="CAK0903703.1"/>
    <property type="molecule type" value="Genomic_DNA"/>
</dbReference>
<keyword evidence="1" id="KW-0106">Calcium</keyword>
<feature type="compositionally biased region" description="Low complexity" evidence="3">
    <location>
        <begin position="2300"/>
        <end position="2312"/>
    </location>
</feature>
<feature type="domain" description="TNFR-Cys" evidence="5">
    <location>
        <begin position="1043"/>
        <end position="1085"/>
    </location>
</feature>
<dbReference type="PROSITE" id="PS00652">
    <property type="entry name" value="TNFR_NGFR_1"/>
    <property type="match status" value="1"/>
</dbReference>
<feature type="repeat" description="TNFR-Cys" evidence="2">
    <location>
        <begin position="1043"/>
        <end position="1085"/>
    </location>
</feature>
<evidence type="ECO:0000259" key="5">
    <source>
        <dbReference type="PROSITE" id="PS50050"/>
    </source>
</evidence>
<keyword evidence="4" id="KW-0812">Transmembrane</keyword>
<dbReference type="PROSITE" id="PS50050">
    <property type="entry name" value="TNFR_NGFR_2"/>
    <property type="match status" value="1"/>
</dbReference>
<dbReference type="Pfam" id="PF07699">
    <property type="entry name" value="Ephrin_rec_like"/>
    <property type="match status" value="1"/>
</dbReference>
<evidence type="ECO:0000259" key="6">
    <source>
        <dbReference type="PROSITE" id="PS50222"/>
    </source>
</evidence>
<dbReference type="InterPro" id="IPR018247">
    <property type="entry name" value="EF_Hand_1_Ca_BS"/>
</dbReference>
<keyword evidence="9" id="KW-1185">Reference proteome</keyword>
<gene>
    <name evidence="8" type="ORF">PCOR1329_LOCUS79930</name>
</gene>
<feature type="region of interest" description="Disordered" evidence="3">
    <location>
        <begin position="2275"/>
        <end position="2337"/>
    </location>
</feature>
<evidence type="ECO:0000313" key="9">
    <source>
        <dbReference type="Proteomes" id="UP001189429"/>
    </source>
</evidence>
<feature type="transmembrane region" description="Helical" evidence="4">
    <location>
        <begin position="2116"/>
        <end position="2143"/>
    </location>
</feature>
<dbReference type="InterPro" id="IPR001368">
    <property type="entry name" value="TNFR/NGFR_Cys_rich_reg"/>
</dbReference>
<name>A0ABN9XZH8_9DINO</name>
<evidence type="ECO:0000256" key="1">
    <source>
        <dbReference type="ARBA" id="ARBA00022837"/>
    </source>
</evidence>
<dbReference type="SUPFAM" id="SSF47473">
    <property type="entry name" value="EF-hand"/>
    <property type="match status" value="1"/>
</dbReference>
<evidence type="ECO:0008006" key="10">
    <source>
        <dbReference type="Google" id="ProtNLM"/>
    </source>
</evidence>
<evidence type="ECO:0000256" key="3">
    <source>
        <dbReference type="SAM" id="MobiDB-lite"/>
    </source>
</evidence>
<feature type="domain" description="WRKY" evidence="7">
    <location>
        <begin position="2503"/>
        <end position="2529"/>
    </location>
</feature>
<feature type="transmembrane region" description="Helical" evidence="4">
    <location>
        <begin position="2026"/>
        <end position="2048"/>
    </location>
</feature>
<dbReference type="InterPro" id="IPR003657">
    <property type="entry name" value="WRKY_dom"/>
</dbReference>
<protein>
    <recommendedName>
        <fullName evidence="10">Phosphoinositide phospholipase C</fullName>
    </recommendedName>
</protein>
<dbReference type="PANTHER" id="PTHR11319:SF35">
    <property type="entry name" value="OUTER MEMBRANE PROTEIN PMPC-RELATED"/>
    <property type="match status" value="1"/>
</dbReference>
<dbReference type="SMART" id="SM01411">
    <property type="entry name" value="Ephrin_rec_like"/>
    <property type="match status" value="3"/>
</dbReference>
<evidence type="ECO:0000256" key="4">
    <source>
        <dbReference type="SAM" id="Phobius"/>
    </source>
</evidence>
<organism evidence="8 9">
    <name type="scientific">Prorocentrum cordatum</name>
    <dbReference type="NCBI Taxonomy" id="2364126"/>
    <lineage>
        <taxon>Eukaryota</taxon>
        <taxon>Sar</taxon>
        <taxon>Alveolata</taxon>
        <taxon>Dinophyceae</taxon>
        <taxon>Prorocentrales</taxon>
        <taxon>Prorocentraceae</taxon>
        <taxon>Prorocentrum</taxon>
    </lineage>
</organism>
<dbReference type="PANTHER" id="PTHR11319">
    <property type="entry name" value="G PROTEIN-COUPLED RECEPTOR-RELATED"/>
    <property type="match status" value="1"/>
</dbReference>
<dbReference type="InterPro" id="IPR009030">
    <property type="entry name" value="Growth_fac_rcpt_cys_sf"/>
</dbReference>
<dbReference type="InterPro" id="IPR011992">
    <property type="entry name" value="EF-hand-dom_pair"/>
</dbReference>
<keyword evidence="4" id="KW-0472">Membrane</keyword>
<keyword evidence="4" id="KW-1133">Transmembrane helix</keyword>
<dbReference type="SUPFAM" id="SSF57184">
    <property type="entry name" value="Growth factor receptor domain"/>
    <property type="match status" value="1"/>
</dbReference>
<dbReference type="InterPro" id="IPR002048">
    <property type="entry name" value="EF_hand_dom"/>
</dbReference>
<dbReference type="InterPro" id="IPR011641">
    <property type="entry name" value="Tyr-kin_ephrin_A/B_rcpt-like"/>
</dbReference>
<feature type="disulfide bond" evidence="2">
    <location>
        <begin position="1044"/>
        <end position="1059"/>
    </location>
</feature>
<feature type="transmembrane region" description="Helical" evidence="4">
    <location>
        <begin position="1926"/>
        <end position="1947"/>
    </location>
</feature>
<evidence type="ECO:0000256" key="2">
    <source>
        <dbReference type="PROSITE-ProRule" id="PRU00206"/>
    </source>
</evidence>
<reference evidence="8" key="1">
    <citation type="submission" date="2023-10" db="EMBL/GenBank/DDBJ databases">
        <authorList>
            <person name="Chen Y."/>
            <person name="Shah S."/>
            <person name="Dougan E. K."/>
            <person name="Thang M."/>
            <person name="Chan C."/>
        </authorList>
    </citation>
    <scope>NUCLEOTIDE SEQUENCE [LARGE SCALE GENOMIC DNA]</scope>
</reference>
<dbReference type="PROSITE" id="PS50222">
    <property type="entry name" value="EF_HAND_2"/>
    <property type="match status" value="1"/>
</dbReference>
<dbReference type="PROSITE" id="PS50811">
    <property type="entry name" value="WRKY"/>
    <property type="match status" value="1"/>
</dbReference>
<dbReference type="PROSITE" id="PS00018">
    <property type="entry name" value="EF_HAND_1"/>
    <property type="match status" value="1"/>
</dbReference>
<accession>A0ABN9XZH8</accession>
<comment type="caution">
    <text evidence="8">The sequence shown here is derived from an EMBL/GenBank/DDBJ whole genome shotgun (WGS) entry which is preliminary data.</text>
</comment>
<feature type="domain" description="EF-hand" evidence="6">
    <location>
        <begin position="2392"/>
        <end position="2427"/>
    </location>
</feature>
<dbReference type="Gene3D" id="2.10.50.10">
    <property type="entry name" value="Tumor Necrosis Factor Receptor, subunit A, domain 2"/>
    <property type="match status" value="2"/>
</dbReference>
<sequence>MHNPTSNGWAGSMLYSTDGGNTYVSVACADCVGTTDSRSMVFDGNADGDNMASTQCLNGNVCSFIMLTLTLAPTPWSCTSMSASHFSYQYQSYQISDDIVGLTSNAQSAYGRVAVSFAVSEGFTIQFDMFQGGGSGADGCCMKYGGYDDNTWEDVSAVGLSVCFDSHGSDRGVRIGWNGDILFSDGQAPSFEDSDWHSVIVEVTPIGSGASVALNFDSNSYYKTAWISSYSPPIGSGQLTFTARNGLMTNFHEIKDVQACNQGTTGTTFWTLLARQTYPTLFTEGEWSKNAGYPENDNYAILDQIENYRSGDGVFTFKLSWPGSELQDQIWNQSLNPYTSPGQQLTRPVAGYEDVAVHYTDAYWGGLESVSTYALLDGSVADWSWWYAVGSFQEHDGGMPGPNGIVVNKVELYVATTAYSLLIPQRGCADGSGTRQSGWLTVGKPYTPAACAIECATYNFFTIAGDDADCKCSDACVDENGGHTSYVFVQESSTTLSALTTSSSSTSSTTVTSTTMTASSTTGTSATVTSSSSSTTVTSTTMTSSSTTGTSATVTSSSSSTTVTSATMTMTSSSTTRTSVTVTSSSSSTTVTSATMTSSSTVTTVLYDVLTHGQCDRWIMYIDGCTLAAYELNLSTVPAIDDEQSGGWSDPPFCYLENSKLKFNSDGSNKGSCSQGDQCICASVSPTYTATSETTTTRTGYWPPTLSPTFAPTPAPTEQCFDLNVTENVTEWPGWHEWYDTGGPTYNCDWYGTMNCPSDSPAFRNFGHIAQEACCACGGGQDELSQKVSVGITVQGVDFVLLSQNEEVQEAFKGTIQITLASAAGVNPDNVDVELYAGSVFVVATIRLPTFIRPQTLSQQLGDNSRTMADNVADEVQSIPNMDSVINGEISAVVDQVVVLTNYNFIVVTDGSCQEPITNDTLCEAAAVQLGLQLPDTTPLDDGQSGSRTDPPGCYLEDGTLKINSGGGNTGSCDATDQCLCFLTPTPAPTSSSCPSSCFGLSCDEITTSMGDSALWGCLALESTYFCDCAGCSCEEYCSAHSSCSDGSFCKSDGTCAACSQCEHCYNGIDSTCGLCGNTTRNESCQADCQDTAGRATFNAGEGIGEAGCGIYSDLPEYCLLSAAAYDDEDFTASLQCCSCGGGSNPRADAVWHALGPGTCRNHDADWQQSDELGPGWGLQRGFGWRMCDGRTDEACQQVCAQTPGCSMISNGFCCFLFKGSTCDLDASQSGQSFSTGAAGSELCVDGCNGKTTCRCGASMELCTMHGLMWCSDGSDAVDCGLPVTGTCSACEGGCSVGGSCNCSMGPAACEAAGGVMCDGPVDCSVCPRQGIDPAAVAREAGAAAAALTCGGLRQAAGEFALPLACAQVRTLYAGACCTPHTMALSIRVDSGGLTAMVSNGSAKSTFEDQVEATLLSGREGLRAAAGSGVWVDSYAYCRELGLVTVLLAATEVDDLQGEEARLQGSLDTVTNAIATEASAILESGKVRGVTLAQTDAHFDMEVQCARFTSILSSCNAIQASAAFVQGLRDEYDAGFLRACAECGSQRFHDAGCVGDESYPWPAPAPGCFKPSQSCFARRCAPGTSSSRSGMISPSGCEACAPGRFADASGQSECLPCERGTHQSASGATQCETCPLGRFAGEPAAVECAQCQVGFFTAVPGSAACSPCPDSFVAAPPGSANLSVCICDVGWRFDPVAQRCVTTDCGEYLRCPGGYPQTSAQLDTSVSVLEGYMTLAGDPFSVYECVDRSRCSGDRQVASAEMCSAGFDITTPRCARCPDGMYLNGSTKCEKCEDDNSVYFKAAAAFIIQALTILYMYKRFNVPNPSGAITVGAAVTFLQTLQALSRLDIDWPTALVVFFERISMFTLPGIGQLFQFNMECWTGNSVFWDIATQALSPLVVFLDFLLLHGLWLIFSNGLKFNFVHNVIGLIFTKMNISVTGLTLSLFYRKTMPNAKIMVQAFPELEFGVADWWSVLPLNVLTTLFFGVTIFSYVCWIVWTAPRRSMTVPGFGARYRFCFGSVRPDRFWWIIVQLTYGILINLTQVVFPAKDVSSQVYFLLLKLIFVSILQFRVWPFKFDDNNWVDLTFKLSLVVGLIMATAWVDNSTADEQDMSEAGIVYSWVIIICFGWAFVFASCNFMWWLWTACCASDMTQGRLAQTVWNLRDVSAAMLMLEDKDLVARLQTIGDHDMNTLRQATTTMIHVFFGRQVSLHRRRRQRMIMGGGFRAWDHNATVLQLLKDAESGLLETHVLQSSRFRLSLLKLTRAALAMDGPKSYRDQSELHPEVHKKLVLNRRDTLGSRSSSSSSSPPRSADFSQTSRSSPIVDSPMPLLTKNGSSGSWSSKAMLQALLPSLASHLDAKKAAKALQLGKGEVTREVFVDTVQKKFGYLHLPAEHVNAMFSCMDADNSGTVSVYEFTRYMMANTPPDLVYHFTKDMEHAWMAAAGHGAADLRVSDQATHSLELLAMVHRNEVEVWRNKSHLLSESELSTMPIGELIRATGPRGLDLYDDALQWRPAAQRLISGDPSPRRPASDILDVDRVPVAQTSWIFAEQSALSRGFAID</sequence>
<keyword evidence="2" id="KW-1015">Disulfide bond</keyword>
<proteinExistence type="predicted"/>
<feature type="transmembrane region" description="Helical" evidence="4">
    <location>
        <begin position="1894"/>
        <end position="1914"/>
    </location>
</feature>
<comment type="caution">
    <text evidence="2">Lacks conserved residue(s) required for the propagation of feature annotation.</text>
</comment>
<feature type="transmembrane region" description="Helical" evidence="4">
    <location>
        <begin position="1977"/>
        <end position="1998"/>
    </location>
</feature>
<evidence type="ECO:0000313" key="8">
    <source>
        <dbReference type="EMBL" id="CAK0903703.1"/>
    </source>
</evidence>
<feature type="transmembrane region" description="Helical" evidence="4">
    <location>
        <begin position="2085"/>
        <end position="2104"/>
    </location>
</feature>
<dbReference type="Pfam" id="PF13833">
    <property type="entry name" value="EF-hand_8"/>
    <property type="match status" value="1"/>
</dbReference>
<dbReference type="Gene3D" id="1.10.238.10">
    <property type="entry name" value="EF-hand"/>
    <property type="match status" value="1"/>
</dbReference>
<feature type="transmembrane region" description="Helical" evidence="4">
    <location>
        <begin position="2055"/>
        <end position="2073"/>
    </location>
</feature>